<dbReference type="EMBL" id="CP046244">
    <property type="protein sequence ID" value="QGP91883.1"/>
    <property type="molecule type" value="Genomic_DNA"/>
</dbReference>
<dbReference type="Proteomes" id="UP000425916">
    <property type="component" value="Chromosome"/>
</dbReference>
<dbReference type="PANTHER" id="PTHR34547">
    <property type="entry name" value="YACP-LIKE NYN DOMAIN PROTEIN"/>
    <property type="match status" value="1"/>
</dbReference>
<dbReference type="CDD" id="cd10912">
    <property type="entry name" value="PIN_YacP-like"/>
    <property type="match status" value="1"/>
</dbReference>
<dbReference type="PANTHER" id="PTHR34547:SF1">
    <property type="entry name" value="YACP-LIKE NYN DOMAIN PROTEIN"/>
    <property type="match status" value="1"/>
</dbReference>
<evidence type="ECO:0000313" key="1">
    <source>
        <dbReference type="EMBL" id="QGP91883.1"/>
    </source>
</evidence>
<evidence type="ECO:0008006" key="3">
    <source>
        <dbReference type="Google" id="ProtNLM"/>
    </source>
</evidence>
<sequence>MKRGEPVPDVLIVDGYNFLYSWPELVKLKEESSFAHARDKLIAELINYQAYWGGQVIIVFDAHKVAGAVEKKEKIGGVEIIYSREGETADAVIEKLVRNLNTRGQVYVATSDAAEQCMILGGGALRLPVAELKAYIENAHREMAREGQKAPHKNSLDGRLQGETLKVLENWRRQ</sequence>
<gene>
    <name evidence="1" type="primary">yacP</name>
    <name evidence="1" type="ORF">MGLY_12300</name>
</gene>
<evidence type="ECO:0000313" key="2">
    <source>
        <dbReference type="Proteomes" id="UP000425916"/>
    </source>
</evidence>
<organism evidence="1 2">
    <name type="scientific">Neomoorella glycerini</name>
    <dbReference type="NCBI Taxonomy" id="55779"/>
    <lineage>
        <taxon>Bacteria</taxon>
        <taxon>Bacillati</taxon>
        <taxon>Bacillota</taxon>
        <taxon>Clostridia</taxon>
        <taxon>Neomoorellales</taxon>
        <taxon>Neomoorellaceae</taxon>
        <taxon>Neomoorella</taxon>
    </lineage>
</organism>
<keyword evidence="2" id="KW-1185">Reference proteome</keyword>
<proteinExistence type="predicted"/>
<protein>
    <recommendedName>
        <fullName evidence="3">YacP-like NYN domain protein</fullName>
    </recommendedName>
</protein>
<reference evidence="1 2" key="1">
    <citation type="submission" date="2019-11" db="EMBL/GenBank/DDBJ databases">
        <title>Genome sequence of Moorella glycerini DSM11254.</title>
        <authorList>
            <person name="Poehlein A."/>
            <person name="Boeer T."/>
            <person name="Daniel R."/>
        </authorList>
    </citation>
    <scope>NUCLEOTIDE SEQUENCE [LARGE SCALE GENOMIC DNA]</scope>
    <source>
        <strain evidence="1 2">DSM 11254</strain>
    </source>
</reference>
<name>A0A6I5ZPM9_9FIRM</name>
<dbReference type="InterPro" id="IPR010298">
    <property type="entry name" value="YacP-like"/>
</dbReference>
<dbReference type="AlphaFoldDB" id="A0A6I5ZPM9"/>
<dbReference type="Pfam" id="PF05991">
    <property type="entry name" value="NYN_YacP"/>
    <property type="match status" value="1"/>
</dbReference>
<accession>A0A6I5ZPM9</accession>
<dbReference type="OrthoDB" id="9792160at2"/>